<dbReference type="CTD" id="33078"/>
<dbReference type="InterPro" id="IPR045875">
    <property type="entry name" value="NTF2"/>
</dbReference>
<keyword evidence="2" id="KW-0813">Transport</keyword>
<comment type="subcellular location">
    <subcellularLocation>
        <location evidence="2">Cytoplasm</location>
    </subcellularLocation>
    <subcellularLocation>
        <location evidence="2">Nucleus</location>
    </subcellularLocation>
</comment>
<dbReference type="GO" id="GO:0005635">
    <property type="term" value="C:nuclear envelope"/>
    <property type="evidence" value="ECO:0007669"/>
    <property type="project" value="UniProtKB-ARBA"/>
</dbReference>
<dbReference type="PANTHER" id="PTHR12612">
    <property type="entry name" value="NUCLEAR TRANSPORT FACTOR 2"/>
    <property type="match status" value="1"/>
</dbReference>
<keyword evidence="2" id="KW-0653">Protein transport</keyword>
<dbReference type="GO" id="GO:0006606">
    <property type="term" value="P:protein import into nucleus"/>
    <property type="evidence" value="ECO:0007669"/>
    <property type="project" value="UniProtKB-ARBA"/>
</dbReference>
<dbReference type="Gene3D" id="3.10.450.50">
    <property type="match status" value="1"/>
</dbReference>
<dbReference type="GO" id="GO:0005737">
    <property type="term" value="C:cytoplasm"/>
    <property type="evidence" value="ECO:0007669"/>
    <property type="project" value="UniProtKB-SubCell"/>
</dbReference>
<dbReference type="GO" id="GO:0051028">
    <property type="term" value="P:mRNA transport"/>
    <property type="evidence" value="ECO:0007669"/>
    <property type="project" value="UniProtKB-UniRule"/>
</dbReference>
<reference evidence="5" key="1">
    <citation type="submission" date="2025-08" db="UniProtKB">
        <authorList>
            <consortium name="RefSeq"/>
        </authorList>
    </citation>
    <scope>IDENTIFICATION</scope>
    <source>
        <strain evidence="5">USDA-PBARC FA_bdor</strain>
        <tissue evidence="5">Whole organism</tissue>
    </source>
</reference>
<keyword evidence="4" id="KW-1185">Reference proteome</keyword>
<dbReference type="Pfam" id="PF02136">
    <property type="entry name" value="NTF2"/>
    <property type="match status" value="1"/>
</dbReference>
<dbReference type="RefSeq" id="XP_011308964.1">
    <property type="nucleotide sequence ID" value="XM_011310662.1"/>
</dbReference>
<dbReference type="AlphaFoldDB" id="A0A9R1TGM8"/>
<organism evidence="4 5">
    <name type="scientific">Fopius arisanus</name>
    <dbReference type="NCBI Taxonomy" id="64838"/>
    <lineage>
        <taxon>Eukaryota</taxon>
        <taxon>Metazoa</taxon>
        <taxon>Ecdysozoa</taxon>
        <taxon>Arthropoda</taxon>
        <taxon>Hexapoda</taxon>
        <taxon>Insecta</taxon>
        <taxon>Pterygota</taxon>
        <taxon>Neoptera</taxon>
        <taxon>Endopterygota</taxon>
        <taxon>Hymenoptera</taxon>
        <taxon>Apocrita</taxon>
        <taxon>Ichneumonoidea</taxon>
        <taxon>Braconidae</taxon>
        <taxon>Opiinae</taxon>
        <taxon>Fopius</taxon>
    </lineage>
</organism>
<evidence type="ECO:0000259" key="3">
    <source>
        <dbReference type="PROSITE" id="PS50177"/>
    </source>
</evidence>
<dbReference type="Proteomes" id="UP000694866">
    <property type="component" value="Unplaced"/>
</dbReference>
<evidence type="ECO:0000313" key="4">
    <source>
        <dbReference type="Proteomes" id="UP000694866"/>
    </source>
</evidence>
<evidence type="ECO:0000256" key="1">
    <source>
        <dbReference type="ARBA" id="ARBA00022490"/>
    </source>
</evidence>
<accession>A0A9R1TGM8</accession>
<dbReference type="GeneID" id="105270009"/>
<dbReference type="InterPro" id="IPR032710">
    <property type="entry name" value="NTF2-like_dom_sf"/>
</dbReference>
<dbReference type="OrthoDB" id="6507044at2759"/>
<dbReference type="KEGG" id="fas:105270009"/>
<feature type="domain" description="NTF2" evidence="3">
    <location>
        <begin position="10"/>
        <end position="124"/>
    </location>
</feature>
<protein>
    <recommendedName>
        <fullName evidence="2">NTF2-related export protein</fullName>
    </recommendedName>
</protein>
<evidence type="ECO:0000256" key="2">
    <source>
        <dbReference type="RuleBase" id="RU369002"/>
    </source>
</evidence>
<sequence length="130" mass="14626">MALNPAYEDIGKGFVQQYYALFDDPTQRCNLVNMYNTESSFMTFEGIQIQGSDKIMQKLNSLGFQKITRVLTAVDSQPMFDGGVLIHVLGRLQADEDPPHAFSQIFVLKSLGSAFFCQHDIFRLAIHDTA</sequence>
<keyword evidence="1 2" id="KW-0963">Cytoplasm</keyword>
<evidence type="ECO:0000313" key="5">
    <source>
        <dbReference type="RefSeq" id="XP_011308964.1"/>
    </source>
</evidence>
<dbReference type="PROSITE" id="PS50177">
    <property type="entry name" value="NTF2_DOMAIN"/>
    <property type="match status" value="1"/>
</dbReference>
<dbReference type="CDD" id="cd00780">
    <property type="entry name" value="NTF2"/>
    <property type="match status" value="1"/>
</dbReference>
<dbReference type="SUPFAM" id="SSF54427">
    <property type="entry name" value="NTF2-like"/>
    <property type="match status" value="1"/>
</dbReference>
<proteinExistence type="predicted"/>
<comment type="function">
    <text evidence="2">Has a role in nuclear-cytoplasmic transport of proteins and mRNAs.</text>
</comment>
<dbReference type="FunFam" id="3.10.450.50:FF:000005">
    <property type="entry name" value="Nuclear transport factor 2"/>
    <property type="match status" value="1"/>
</dbReference>
<name>A0A9R1TGM8_9HYME</name>
<gene>
    <name evidence="5" type="primary">LOC105270009</name>
</gene>
<keyword evidence="2" id="KW-0539">Nucleus</keyword>
<dbReference type="InterPro" id="IPR002075">
    <property type="entry name" value="NTF2_dom"/>
</dbReference>
<dbReference type="InterPro" id="IPR018222">
    <property type="entry name" value="Nuclear_transport_factor_2_euk"/>
</dbReference>